<evidence type="ECO:0000313" key="3">
    <source>
        <dbReference type="Proteomes" id="UP001205861"/>
    </source>
</evidence>
<feature type="transmembrane region" description="Helical" evidence="1">
    <location>
        <begin position="90"/>
        <end position="113"/>
    </location>
</feature>
<feature type="transmembrane region" description="Helical" evidence="1">
    <location>
        <begin position="30"/>
        <end position="47"/>
    </location>
</feature>
<organism evidence="2 3">
    <name type="scientific">Massilia solisilvae</name>
    <dbReference type="NCBI Taxonomy" id="1811225"/>
    <lineage>
        <taxon>Bacteria</taxon>
        <taxon>Pseudomonadati</taxon>
        <taxon>Pseudomonadota</taxon>
        <taxon>Betaproteobacteria</taxon>
        <taxon>Burkholderiales</taxon>
        <taxon>Oxalobacteraceae</taxon>
        <taxon>Telluria group</taxon>
        <taxon>Massilia</taxon>
    </lineage>
</organism>
<accession>A0ABT2BR89</accession>
<evidence type="ECO:0000256" key="1">
    <source>
        <dbReference type="SAM" id="Phobius"/>
    </source>
</evidence>
<feature type="transmembrane region" description="Helical" evidence="1">
    <location>
        <begin position="188"/>
        <end position="209"/>
    </location>
</feature>
<dbReference type="RefSeq" id="WP_258858553.1">
    <property type="nucleotide sequence ID" value="NZ_JANUGV010000012.1"/>
</dbReference>
<dbReference type="InterPro" id="IPR008910">
    <property type="entry name" value="MSC_TM_helix"/>
</dbReference>
<dbReference type="Gene3D" id="1.10.287.1260">
    <property type="match status" value="2"/>
</dbReference>
<dbReference type="Pfam" id="PF05552">
    <property type="entry name" value="MS_channel_1st_1"/>
    <property type="match status" value="2"/>
</dbReference>
<feature type="transmembrane region" description="Helical" evidence="1">
    <location>
        <begin position="7"/>
        <end position="24"/>
    </location>
</feature>
<sequence length="265" mass="27847">MNSQITSWGASLMASLSAAMSLLFAAVPRIIGFLIILGIGWLIASLIEKAIVALLRAVHFDGFADRAGMGPMAQALKRSPSGVLAGIAKWFVRLIALVVAFDALGVPAVSQVLHQLLMWLPNLAVAVIVLVIGGMAANAVSGIVRETAAKARLERPELVATAARWAVWGFAILVAVYQIGVASTLVDILFMALVGAVALAIGLSFGLGARDTAGTIVRNFYERNQGATGRVRQSISAANELPYSGVEHRHGLVDRRSGNGRRAAT</sequence>
<keyword evidence="1" id="KW-0812">Transmembrane</keyword>
<proteinExistence type="predicted"/>
<comment type="caution">
    <text evidence="2">The sequence shown here is derived from an EMBL/GenBank/DDBJ whole genome shotgun (WGS) entry which is preliminary data.</text>
</comment>
<feature type="transmembrane region" description="Helical" evidence="1">
    <location>
        <begin position="119"/>
        <end position="144"/>
    </location>
</feature>
<reference evidence="2 3" key="1">
    <citation type="submission" date="2022-08" db="EMBL/GenBank/DDBJ databases">
        <title>Reclassification of Massilia species as members of the genera Telluria, Duganella, Pseudoduganella, Mokoshia gen. nov. and Zemynaea gen. nov. using orthogonal and non-orthogonal genome-based approaches.</title>
        <authorList>
            <person name="Bowman J.P."/>
        </authorList>
    </citation>
    <scope>NUCLEOTIDE SEQUENCE [LARGE SCALE GENOMIC DNA]</scope>
    <source>
        <strain evidence="2 3">JCM 31607</strain>
    </source>
</reference>
<keyword evidence="3" id="KW-1185">Reference proteome</keyword>
<dbReference type="EMBL" id="JANUGV010000012">
    <property type="protein sequence ID" value="MCS0611023.1"/>
    <property type="molecule type" value="Genomic_DNA"/>
</dbReference>
<gene>
    <name evidence="2" type="ORF">NX773_22940</name>
</gene>
<name>A0ABT2BR89_9BURK</name>
<dbReference type="Proteomes" id="UP001205861">
    <property type="component" value="Unassembled WGS sequence"/>
</dbReference>
<evidence type="ECO:0000313" key="2">
    <source>
        <dbReference type="EMBL" id="MCS0611023.1"/>
    </source>
</evidence>
<protein>
    <submittedName>
        <fullName evidence="2">Small-conductance mechanosensitive ion channel</fullName>
    </submittedName>
</protein>
<keyword evidence="1" id="KW-0472">Membrane</keyword>
<keyword evidence="1" id="KW-1133">Transmembrane helix</keyword>
<feature type="transmembrane region" description="Helical" evidence="1">
    <location>
        <begin position="165"/>
        <end position="182"/>
    </location>
</feature>